<evidence type="ECO:0000313" key="4">
    <source>
        <dbReference type="EMBL" id="CUS55020.1"/>
    </source>
</evidence>
<dbReference type="SUPFAM" id="SSF51735">
    <property type="entry name" value="NAD(P)-binding Rossmann-fold domains"/>
    <property type="match status" value="1"/>
</dbReference>
<dbReference type="EC" id="6.2.1.5" evidence="4"/>
<sequence length="289" mass="29649">MILNNLLRADTPVIVQGATGRTARHHITVMKRHGTRIVAGVSPGRSTGPNDEVDIYPTCAGAVDATGAVTAIQFVPASRVADAACEALTSGIKLLVTVTEGVPVHDCARILRKATDLGAIWVGPSTPGIVVPGIIKLGFMPEIALARGSVGIMSKSGTLAYEVCYRLVREGLGQSSWIGVGGDPVKGTRFAELLDYFTTDPNTESVVVVGEIGGAEEEELAAALSDSAFDKPCHCLIAGATAPSGKTLGHAGALVHGHHGSFAAKATALSGAGAVMHHNIDSLVEAMTT</sequence>
<feature type="domain" description="CoA-binding" evidence="3">
    <location>
        <begin position="6"/>
        <end position="102"/>
    </location>
</feature>
<proteinExistence type="predicted"/>
<dbReference type="PANTHER" id="PTHR11117:SF2">
    <property type="entry name" value="SUCCINATE--COA LIGASE [ADP_GDP-FORMING] SUBUNIT ALPHA, MITOCHONDRIAL"/>
    <property type="match status" value="1"/>
</dbReference>
<dbReference type="SMART" id="SM00881">
    <property type="entry name" value="CoA_binding"/>
    <property type="match status" value="1"/>
</dbReference>
<evidence type="ECO:0000256" key="1">
    <source>
        <dbReference type="ARBA" id="ARBA00022598"/>
    </source>
</evidence>
<dbReference type="AlphaFoldDB" id="A0A160TUH3"/>
<protein>
    <submittedName>
        <fullName evidence="4">Succinyl-CoA ligase [ADP-forming] alpha chain</fullName>
        <ecNumber evidence="4">6.2.1.5</ecNumber>
    </submittedName>
</protein>
<organism evidence="4">
    <name type="scientific">hydrothermal vent metagenome</name>
    <dbReference type="NCBI Taxonomy" id="652676"/>
    <lineage>
        <taxon>unclassified sequences</taxon>
        <taxon>metagenomes</taxon>
        <taxon>ecological metagenomes</taxon>
    </lineage>
</organism>
<name>A0A160TUH3_9ZZZZ</name>
<dbReference type="PROSITE" id="PS00399">
    <property type="entry name" value="SUCCINYL_COA_LIG_2"/>
    <property type="match status" value="1"/>
</dbReference>
<dbReference type="EMBL" id="CZRL01000120">
    <property type="protein sequence ID" value="CUS55020.1"/>
    <property type="molecule type" value="Genomic_DNA"/>
</dbReference>
<evidence type="ECO:0000259" key="3">
    <source>
        <dbReference type="SMART" id="SM00881"/>
    </source>
</evidence>
<dbReference type="PRINTS" id="PR01798">
    <property type="entry name" value="SCOASYNTHASE"/>
</dbReference>
<dbReference type="InterPro" id="IPR005810">
    <property type="entry name" value="CoA_lig_alpha"/>
</dbReference>
<dbReference type="InterPro" id="IPR017440">
    <property type="entry name" value="Cit_synth/succinyl-CoA_lig_AS"/>
</dbReference>
<dbReference type="GO" id="GO:0006099">
    <property type="term" value="P:tricarboxylic acid cycle"/>
    <property type="evidence" value="ECO:0007669"/>
    <property type="project" value="TreeGrafter"/>
</dbReference>
<dbReference type="SUPFAM" id="SSF52210">
    <property type="entry name" value="Succinyl-CoA synthetase domains"/>
    <property type="match status" value="1"/>
</dbReference>
<dbReference type="InterPro" id="IPR005811">
    <property type="entry name" value="SUCC_ACL_C"/>
</dbReference>
<dbReference type="GO" id="GO:0000166">
    <property type="term" value="F:nucleotide binding"/>
    <property type="evidence" value="ECO:0007669"/>
    <property type="project" value="UniProtKB-KW"/>
</dbReference>
<dbReference type="InterPro" id="IPR003781">
    <property type="entry name" value="CoA-bd"/>
</dbReference>
<dbReference type="GO" id="GO:0004776">
    <property type="term" value="F:succinate-CoA ligase (GDP-forming) activity"/>
    <property type="evidence" value="ECO:0007669"/>
    <property type="project" value="TreeGrafter"/>
</dbReference>
<dbReference type="Pfam" id="PF00549">
    <property type="entry name" value="Ligase_CoA"/>
    <property type="match status" value="1"/>
</dbReference>
<dbReference type="PANTHER" id="PTHR11117">
    <property type="entry name" value="SUCCINYL-COA LIGASE SUBUNIT ALPHA"/>
    <property type="match status" value="1"/>
</dbReference>
<keyword evidence="1 4" id="KW-0436">Ligase</keyword>
<dbReference type="Gene3D" id="3.40.50.261">
    <property type="entry name" value="Succinyl-CoA synthetase domains"/>
    <property type="match status" value="1"/>
</dbReference>
<dbReference type="PIRSF" id="PIRSF001553">
    <property type="entry name" value="SucCS_alpha"/>
    <property type="match status" value="1"/>
</dbReference>
<dbReference type="InterPro" id="IPR036291">
    <property type="entry name" value="NAD(P)-bd_dom_sf"/>
</dbReference>
<accession>A0A160TUH3</accession>
<gene>
    <name evidence="4" type="ORF">MGWOODY_XGa2088</name>
</gene>
<reference evidence="4" key="1">
    <citation type="submission" date="2015-10" db="EMBL/GenBank/DDBJ databases">
        <authorList>
            <person name="Gilbert D.G."/>
        </authorList>
    </citation>
    <scope>NUCLEOTIDE SEQUENCE</scope>
</reference>
<evidence type="ECO:0000256" key="2">
    <source>
        <dbReference type="ARBA" id="ARBA00022741"/>
    </source>
</evidence>
<dbReference type="GO" id="GO:0009361">
    <property type="term" value="C:succinate-CoA ligase complex (ADP-forming)"/>
    <property type="evidence" value="ECO:0007669"/>
    <property type="project" value="TreeGrafter"/>
</dbReference>
<dbReference type="Pfam" id="PF02629">
    <property type="entry name" value="CoA_binding"/>
    <property type="match status" value="1"/>
</dbReference>
<dbReference type="InterPro" id="IPR016102">
    <property type="entry name" value="Succinyl-CoA_synth-like"/>
</dbReference>
<dbReference type="GO" id="GO:0004775">
    <property type="term" value="F:succinate-CoA ligase (ADP-forming) activity"/>
    <property type="evidence" value="ECO:0007669"/>
    <property type="project" value="UniProtKB-EC"/>
</dbReference>
<dbReference type="Gene3D" id="3.40.50.720">
    <property type="entry name" value="NAD(P)-binding Rossmann-like Domain"/>
    <property type="match status" value="1"/>
</dbReference>
<keyword evidence="2" id="KW-0547">Nucleotide-binding</keyword>